<gene>
    <name evidence="6" type="ordered locus">Clocel_2388</name>
</gene>
<feature type="binding site" evidence="4">
    <location>
        <position position="83"/>
    </location>
    <ligand>
        <name>substrate</name>
    </ligand>
</feature>
<dbReference type="eggNOG" id="COG0110">
    <property type="taxonomic scope" value="Bacteria"/>
</dbReference>
<evidence type="ECO:0000256" key="1">
    <source>
        <dbReference type="ARBA" id="ARBA00022679"/>
    </source>
</evidence>
<dbReference type="InterPro" id="IPR020019">
    <property type="entry name" value="AcTrfase_PglD-like"/>
</dbReference>
<reference evidence="6 7" key="1">
    <citation type="submission" date="2010-08" db="EMBL/GenBank/DDBJ databases">
        <title>Complete sequence of Clostridium cellulovorans 743B.</title>
        <authorList>
            <consortium name="US DOE Joint Genome Institute"/>
            <person name="Lucas S."/>
            <person name="Copeland A."/>
            <person name="Lapidus A."/>
            <person name="Cheng J.-F."/>
            <person name="Bruce D."/>
            <person name="Goodwin L."/>
            <person name="Pitluck S."/>
            <person name="Chertkov O."/>
            <person name="Detter J.C."/>
            <person name="Han C."/>
            <person name="Tapia R."/>
            <person name="Land M."/>
            <person name="Hauser L."/>
            <person name="Chang Y.-J."/>
            <person name="Jeffries C."/>
            <person name="Kyrpides N."/>
            <person name="Ivanova N."/>
            <person name="Mikhailova N."/>
            <person name="Hemme C.L."/>
            <person name="Woyke T."/>
        </authorList>
    </citation>
    <scope>NUCLEOTIDE SEQUENCE [LARGE SCALE GENOMIC DNA]</scope>
    <source>
        <strain evidence="7">ATCC 35296 / DSM 3052 / OCM 3 / 743B</strain>
    </source>
</reference>
<keyword evidence="7" id="KW-1185">Reference proteome</keyword>
<evidence type="ECO:0000256" key="2">
    <source>
        <dbReference type="ARBA" id="ARBA00022737"/>
    </source>
</evidence>
<dbReference type="SUPFAM" id="SSF51161">
    <property type="entry name" value="Trimeric LpxA-like enzymes"/>
    <property type="match status" value="1"/>
</dbReference>
<dbReference type="InterPro" id="IPR011004">
    <property type="entry name" value="Trimer_LpxA-like_sf"/>
</dbReference>
<proteinExistence type="predicted"/>
<feature type="domain" description="PglD N-terminal" evidence="5">
    <location>
        <begin position="14"/>
        <end position="95"/>
    </location>
</feature>
<feature type="active site" description="Proton acceptor" evidence="3">
    <location>
        <position position="152"/>
    </location>
</feature>
<dbReference type="CDD" id="cd03360">
    <property type="entry name" value="LbH_AT_putative"/>
    <property type="match status" value="1"/>
</dbReference>
<evidence type="ECO:0000259" key="5">
    <source>
        <dbReference type="Pfam" id="PF17836"/>
    </source>
</evidence>
<keyword evidence="1 6" id="KW-0808">Transferase</keyword>
<evidence type="ECO:0000256" key="3">
    <source>
        <dbReference type="PIRSR" id="PIRSR620019-1"/>
    </source>
</evidence>
<dbReference type="Gene3D" id="3.40.50.20">
    <property type="match status" value="1"/>
</dbReference>
<dbReference type="Gene3D" id="2.160.10.10">
    <property type="entry name" value="Hexapeptide repeat proteins"/>
    <property type="match status" value="1"/>
</dbReference>
<dbReference type="EMBL" id="CP002160">
    <property type="protein sequence ID" value="ADL52104.1"/>
    <property type="molecule type" value="Genomic_DNA"/>
</dbReference>
<evidence type="ECO:0000256" key="4">
    <source>
        <dbReference type="PIRSR" id="PIRSR620019-2"/>
    </source>
</evidence>
<dbReference type="InterPro" id="IPR041561">
    <property type="entry name" value="PglD_N"/>
</dbReference>
<dbReference type="InterPro" id="IPR050179">
    <property type="entry name" value="Trans_hexapeptide_repeat"/>
</dbReference>
<dbReference type="AlphaFoldDB" id="D9SPW8"/>
<protein>
    <submittedName>
        <fullName evidence="6">Sugar O-acyltransferase, sialic acid O-acetyltransferase NeuD family</fullName>
    </submittedName>
</protein>
<keyword evidence="6" id="KW-0012">Acyltransferase</keyword>
<dbReference type="PANTHER" id="PTHR43300:SF7">
    <property type="entry name" value="UDP-N-ACETYLBACILLOSAMINE N-ACETYLTRANSFERASE"/>
    <property type="match status" value="1"/>
</dbReference>
<dbReference type="PANTHER" id="PTHR43300">
    <property type="entry name" value="ACETYLTRANSFERASE"/>
    <property type="match status" value="1"/>
</dbReference>
<keyword evidence="2" id="KW-0677">Repeat</keyword>
<accession>D9SPW8</accession>
<dbReference type="Pfam" id="PF17836">
    <property type="entry name" value="PglD_N"/>
    <property type="match status" value="1"/>
</dbReference>
<dbReference type="Proteomes" id="UP000002730">
    <property type="component" value="Chromosome"/>
</dbReference>
<feature type="site" description="Increases basicity of active site His" evidence="3">
    <location>
        <position position="153"/>
    </location>
</feature>
<dbReference type="InterPro" id="IPR018357">
    <property type="entry name" value="Hexapep_transf_CS"/>
</dbReference>
<dbReference type="STRING" id="573061.Clocel_2388"/>
<dbReference type="KEGG" id="ccb:Clocel_2388"/>
<dbReference type="PROSITE" id="PS00101">
    <property type="entry name" value="HEXAPEP_TRANSFERASES"/>
    <property type="match status" value="1"/>
</dbReference>
<dbReference type="NCBIfam" id="TIGR03570">
    <property type="entry name" value="NeuD_NnaD"/>
    <property type="match status" value="1"/>
</dbReference>
<dbReference type="GO" id="GO:0016746">
    <property type="term" value="F:acyltransferase activity"/>
    <property type="evidence" value="ECO:0007669"/>
    <property type="project" value="UniProtKB-KW"/>
</dbReference>
<organism evidence="6 7">
    <name type="scientific">Clostridium cellulovorans (strain ATCC 35296 / DSM 3052 / OCM 3 / 743B)</name>
    <dbReference type="NCBI Taxonomy" id="573061"/>
    <lineage>
        <taxon>Bacteria</taxon>
        <taxon>Bacillati</taxon>
        <taxon>Bacillota</taxon>
        <taxon>Clostridia</taxon>
        <taxon>Eubacteriales</taxon>
        <taxon>Clostridiaceae</taxon>
        <taxon>Clostridium</taxon>
    </lineage>
</organism>
<sequence>MVGEKMKWEGLPTLIIGTGGTSMEAKDIIDDINKYNRNDVYKFLAFVDNKSISEIHGYSVVSDDDLITFIKDYPVVGVVLPLGFPKVKRKVFEKVLKDLPGIVFPNIIHPSVNILSRVSLGYGNVIAPGVTISNDVTIGDFSLINNNCTIGHDTRIDDFSVINPLSAVSGNVSIEKEVLVGARASIMQGCTLGEGSIVGLGAFVVKDVLANTTVVCKPAEILDGGKHGE</sequence>
<evidence type="ECO:0000313" key="6">
    <source>
        <dbReference type="EMBL" id="ADL52104.1"/>
    </source>
</evidence>
<dbReference type="OrthoDB" id="9801456at2"/>
<dbReference type="HOGENOM" id="CLU_081811_1_1_9"/>
<evidence type="ECO:0000313" key="7">
    <source>
        <dbReference type="Proteomes" id="UP000002730"/>
    </source>
</evidence>
<name>D9SPW8_CLOC7</name>